<protein>
    <submittedName>
        <fullName evidence="1">Uncharacterized protein</fullName>
    </submittedName>
</protein>
<reference evidence="1 2" key="1">
    <citation type="submission" date="2020-06" db="EMBL/GenBank/DDBJ databases">
        <authorList>
            <person name="Li R."/>
            <person name="Bekaert M."/>
        </authorList>
    </citation>
    <scope>NUCLEOTIDE SEQUENCE [LARGE SCALE GENOMIC DNA]</scope>
    <source>
        <strain evidence="2">wild</strain>
    </source>
</reference>
<evidence type="ECO:0000313" key="2">
    <source>
        <dbReference type="Proteomes" id="UP000507470"/>
    </source>
</evidence>
<sequence length="174" mass="19353">MDAENRVNSMSVDDMRDLIKRISKAQPSFLLNILDNSNVGNGQPAGPAEPEPPKPDQPSWCSNCREMPIQHERLCCKRQPLNCHSRISSNVFWMNLFWSWQSGTGMIFWQSLKMTITTGVIAMLPTGSISYGYMDIWGPATGGLYRAVVFGELGISIPMELASMLDLLVADLAK</sequence>
<organism evidence="1 2">
    <name type="scientific">Mytilus coruscus</name>
    <name type="common">Sea mussel</name>
    <dbReference type="NCBI Taxonomy" id="42192"/>
    <lineage>
        <taxon>Eukaryota</taxon>
        <taxon>Metazoa</taxon>
        <taxon>Spiralia</taxon>
        <taxon>Lophotrochozoa</taxon>
        <taxon>Mollusca</taxon>
        <taxon>Bivalvia</taxon>
        <taxon>Autobranchia</taxon>
        <taxon>Pteriomorphia</taxon>
        <taxon>Mytilida</taxon>
        <taxon>Mytiloidea</taxon>
        <taxon>Mytilidae</taxon>
        <taxon>Mytilinae</taxon>
        <taxon>Mytilus</taxon>
    </lineage>
</organism>
<keyword evidence="2" id="KW-1185">Reference proteome</keyword>
<dbReference type="OrthoDB" id="9898867at2759"/>
<dbReference type="AlphaFoldDB" id="A0A6J8ELN3"/>
<proteinExistence type="predicted"/>
<gene>
    <name evidence="1" type="ORF">MCOR_53512</name>
</gene>
<evidence type="ECO:0000313" key="1">
    <source>
        <dbReference type="EMBL" id="CAC5421378.1"/>
    </source>
</evidence>
<name>A0A6J8ELN3_MYTCO</name>
<accession>A0A6J8ELN3</accession>
<dbReference type="EMBL" id="CACVKT020009349">
    <property type="protein sequence ID" value="CAC5421378.1"/>
    <property type="molecule type" value="Genomic_DNA"/>
</dbReference>
<dbReference type="Proteomes" id="UP000507470">
    <property type="component" value="Unassembled WGS sequence"/>
</dbReference>